<comment type="similarity">
    <text evidence="2 9 10">Belongs to the triosephosphate isomerase family.</text>
</comment>
<dbReference type="Pfam" id="PF00121">
    <property type="entry name" value="TIM"/>
    <property type="match status" value="1"/>
</dbReference>
<dbReference type="EMBL" id="AWQQ01000021">
    <property type="protein sequence ID" value="PHJ39387.1"/>
    <property type="molecule type" value="Genomic_DNA"/>
</dbReference>
<feature type="binding site" evidence="9">
    <location>
        <position position="212"/>
    </location>
    <ligand>
        <name>substrate</name>
    </ligand>
</feature>
<dbReference type="GO" id="GO:0004807">
    <property type="term" value="F:triose-phosphate isomerase activity"/>
    <property type="evidence" value="ECO:0007669"/>
    <property type="project" value="UniProtKB-UniRule"/>
</dbReference>
<reference evidence="11 12" key="1">
    <citation type="submission" date="2013-09" db="EMBL/GenBank/DDBJ databases">
        <title>Biodegradation of hydrocarbons in the deep terrestrial subsurface : characterization of a microbial consortium composed of two Desulfotomaculum species originating from a deep geological formation.</title>
        <authorList>
            <person name="Aullo T."/>
            <person name="Berlendis S."/>
            <person name="Lascourreges J.-F."/>
            <person name="Dessort D."/>
            <person name="Saint-Laurent S."/>
            <person name="Schraauwers B."/>
            <person name="Mas J."/>
            <person name="Magot M."/>
            <person name="Ranchou-Peyruse A."/>
        </authorList>
    </citation>
    <scope>NUCLEOTIDE SEQUENCE [LARGE SCALE GENOMIC DNA]</scope>
    <source>
        <strain evidence="11 12">Bs107</strain>
    </source>
</reference>
<keyword evidence="6 9" id="KW-0963">Cytoplasm</keyword>
<evidence type="ECO:0000256" key="2">
    <source>
        <dbReference type="ARBA" id="ARBA00007422"/>
    </source>
</evidence>
<comment type="subunit">
    <text evidence="9 10">Homodimer.</text>
</comment>
<dbReference type="Proteomes" id="UP000222564">
    <property type="component" value="Unassembled WGS sequence"/>
</dbReference>
<evidence type="ECO:0000256" key="5">
    <source>
        <dbReference type="ARBA" id="ARBA00022432"/>
    </source>
</evidence>
<dbReference type="HAMAP" id="MF_00147_B">
    <property type="entry name" value="TIM_B"/>
    <property type="match status" value="1"/>
</dbReference>
<evidence type="ECO:0000313" key="12">
    <source>
        <dbReference type="Proteomes" id="UP000222564"/>
    </source>
</evidence>
<comment type="pathway">
    <text evidence="9 10">Carbohydrate biosynthesis; gluconeogenesis.</text>
</comment>
<evidence type="ECO:0000256" key="8">
    <source>
        <dbReference type="ARBA" id="ARBA00023235"/>
    </source>
</evidence>
<evidence type="ECO:0000256" key="10">
    <source>
        <dbReference type="RuleBase" id="RU363013"/>
    </source>
</evidence>
<dbReference type="InterPro" id="IPR022896">
    <property type="entry name" value="TrioseP_Isoase_bac/euk"/>
</dbReference>
<dbReference type="SUPFAM" id="SSF51351">
    <property type="entry name" value="Triosephosphate isomerase (TIM)"/>
    <property type="match status" value="1"/>
</dbReference>
<dbReference type="PROSITE" id="PS51440">
    <property type="entry name" value="TIM_2"/>
    <property type="match status" value="1"/>
</dbReference>
<comment type="pathway">
    <text evidence="1 9 10">Carbohydrate degradation; glycolysis; D-glyceraldehyde 3-phosphate from glycerone phosphate: step 1/1.</text>
</comment>
<feature type="active site" description="Proton acceptor" evidence="9">
    <location>
        <position position="166"/>
    </location>
</feature>
<dbReference type="InterPro" id="IPR020861">
    <property type="entry name" value="Triosephosphate_isomerase_AS"/>
</dbReference>
<evidence type="ECO:0000256" key="6">
    <source>
        <dbReference type="ARBA" id="ARBA00022490"/>
    </source>
</evidence>
<evidence type="ECO:0000313" key="11">
    <source>
        <dbReference type="EMBL" id="PHJ39387.1"/>
    </source>
</evidence>
<evidence type="ECO:0000256" key="9">
    <source>
        <dbReference type="HAMAP-Rule" id="MF_00147"/>
    </source>
</evidence>
<evidence type="ECO:0000256" key="7">
    <source>
        <dbReference type="ARBA" id="ARBA00023152"/>
    </source>
</evidence>
<comment type="function">
    <text evidence="9">Involved in the gluconeogenesis. Catalyzes stereospecifically the conversion of dihydroxyacetone phosphate (DHAP) to D-glyceraldehyde-3-phosphate (G3P).</text>
</comment>
<dbReference type="GO" id="GO:0006096">
    <property type="term" value="P:glycolytic process"/>
    <property type="evidence" value="ECO:0007669"/>
    <property type="project" value="UniProtKB-UniRule"/>
</dbReference>
<dbReference type="GO" id="GO:0046166">
    <property type="term" value="P:glyceraldehyde-3-phosphate biosynthetic process"/>
    <property type="evidence" value="ECO:0007669"/>
    <property type="project" value="TreeGrafter"/>
</dbReference>
<dbReference type="InterPro" id="IPR035990">
    <property type="entry name" value="TIM_sf"/>
</dbReference>
<dbReference type="PANTHER" id="PTHR21139">
    <property type="entry name" value="TRIOSEPHOSPHATE ISOMERASE"/>
    <property type="match status" value="1"/>
</dbReference>
<dbReference type="InterPro" id="IPR013785">
    <property type="entry name" value="Aldolase_TIM"/>
</dbReference>
<dbReference type="CDD" id="cd00311">
    <property type="entry name" value="TIM"/>
    <property type="match status" value="1"/>
</dbReference>
<dbReference type="OrthoDB" id="9809429at2"/>
<sequence length="252" mass="26765">MRQIIIAGNWKMHKTVTEAVSFVQELKQKTADSRVEVVVCPPFTALAPVAEVLKGSRIGLAAQNMHWEKQGAFTGEISPLMLKELGVTYVVLGHSERRQYFGETDESVNKKVKAALAHGLVPIVCVGETLEQREAGTTEQVVATQTKGALEGLAPEQVAGLVIAYEPVWAIGTGKTASDEDAQQVNGYIRRVIADQYGAAAAAAVRIQYGGSVKPGNARGLMSQPDIDGALVGGASLKVEDFAGIIENSAHV</sequence>
<evidence type="ECO:0000256" key="3">
    <source>
        <dbReference type="ARBA" id="ARBA00011940"/>
    </source>
</evidence>
<dbReference type="PROSITE" id="PS00171">
    <property type="entry name" value="TIM_1"/>
    <property type="match status" value="1"/>
</dbReference>
<protein>
    <recommendedName>
        <fullName evidence="4 9">Triosephosphate isomerase</fullName>
        <shortName evidence="9">TIM</shortName>
        <shortName evidence="9">TPI</shortName>
        <ecNumber evidence="3 9">5.3.1.1</ecNumber>
    </recommendedName>
    <alternativeName>
        <fullName evidence="9">Triose-phosphate isomerase</fullName>
    </alternativeName>
</protein>
<feature type="binding site" evidence="9">
    <location>
        <begin position="9"/>
        <end position="11"/>
    </location>
    <ligand>
        <name>substrate</name>
    </ligand>
</feature>
<comment type="subcellular location">
    <subcellularLocation>
        <location evidence="9 10">Cytoplasm</location>
    </subcellularLocation>
</comment>
<comment type="caution">
    <text evidence="11">The sequence shown here is derived from an EMBL/GenBank/DDBJ whole genome shotgun (WGS) entry which is preliminary data.</text>
</comment>
<name>A0A2C6MAJ4_9FIRM</name>
<evidence type="ECO:0000256" key="4">
    <source>
        <dbReference type="ARBA" id="ARBA00019397"/>
    </source>
</evidence>
<feature type="active site" description="Electrophile" evidence="9">
    <location>
        <position position="94"/>
    </location>
</feature>
<dbReference type="GO" id="GO:0006094">
    <property type="term" value="P:gluconeogenesis"/>
    <property type="evidence" value="ECO:0007669"/>
    <property type="project" value="UniProtKB-UniRule"/>
</dbReference>
<feature type="binding site" evidence="9">
    <location>
        <begin position="233"/>
        <end position="234"/>
    </location>
    <ligand>
        <name>substrate</name>
    </ligand>
</feature>
<comment type="catalytic activity">
    <reaction evidence="9 10">
        <text>D-glyceraldehyde 3-phosphate = dihydroxyacetone phosphate</text>
        <dbReference type="Rhea" id="RHEA:18585"/>
        <dbReference type="ChEBI" id="CHEBI:57642"/>
        <dbReference type="ChEBI" id="CHEBI:59776"/>
        <dbReference type="EC" id="5.3.1.1"/>
    </reaction>
</comment>
<accession>A0A2C6MAJ4</accession>
<keyword evidence="12" id="KW-1185">Reference proteome</keyword>
<dbReference type="GO" id="GO:0019563">
    <property type="term" value="P:glycerol catabolic process"/>
    <property type="evidence" value="ECO:0007669"/>
    <property type="project" value="TreeGrafter"/>
</dbReference>
<keyword evidence="7 9" id="KW-0324">Glycolysis</keyword>
<dbReference type="EC" id="5.3.1.1" evidence="3 9"/>
<keyword evidence="5 9" id="KW-0312">Gluconeogenesis</keyword>
<dbReference type="RefSeq" id="WP_099082250.1">
    <property type="nucleotide sequence ID" value="NZ_AWQQ01000021.1"/>
</dbReference>
<dbReference type="PANTHER" id="PTHR21139:SF42">
    <property type="entry name" value="TRIOSEPHOSPHATE ISOMERASE"/>
    <property type="match status" value="1"/>
</dbReference>
<feature type="binding site" evidence="9">
    <location>
        <position position="172"/>
    </location>
    <ligand>
        <name>substrate</name>
    </ligand>
</feature>
<evidence type="ECO:0000256" key="1">
    <source>
        <dbReference type="ARBA" id="ARBA00004680"/>
    </source>
</evidence>
<organism evidence="11 12">
    <name type="scientific">Desulforamulus profundi</name>
    <dbReference type="NCBI Taxonomy" id="1383067"/>
    <lineage>
        <taxon>Bacteria</taxon>
        <taxon>Bacillati</taxon>
        <taxon>Bacillota</taxon>
        <taxon>Clostridia</taxon>
        <taxon>Eubacteriales</taxon>
        <taxon>Peptococcaceae</taxon>
        <taxon>Desulforamulus</taxon>
    </lineage>
</organism>
<dbReference type="Gene3D" id="3.20.20.70">
    <property type="entry name" value="Aldolase class I"/>
    <property type="match status" value="1"/>
</dbReference>
<dbReference type="NCBIfam" id="TIGR00419">
    <property type="entry name" value="tim"/>
    <property type="match status" value="1"/>
</dbReference>
<dbReference type="GO" id="GO:0005829">
    <property type="term" value="C:cytosol"/>
    <property type="evidence" value="ECO:0007669"/>
    <property type="project" value="TreeGrafter"/>
</dbReference>
<dbReference type="UniPathway" id="UPA00138"/>
<dbReference type="FunFam" id="3.20.20.70:FF:000016">
    <property type="entry name" value="Triosephosphate isomerase"/>
    <property type="match status" value="1"/>
</dbReference>
<keyword evidence="8 9" id="KW-0413">Isomerase</keyword>
<gene>
    <name evidence="9 11" type="primary">tpiA</name>
    <name evidence="11" type="ORF">P378_03650</name>
</gene>
<proteinExistence type="inferred from homology"/>
<dbReference type="AlphaFoldDB" id="A0A2C6MAJ4"/>
<dbReference type="InterPro" id="IPR000652">
    <property type="entry name" value="Triosephosphate_isomerase"/>
</dbReference>
<dbReference type="UniPathway" id="UPA00109">
    <property type="reaction ID" value="UER00189"/>
</dbReference>